<comment type="caution">
    <text evidence="4">The sequence shown here is derived from an EMBL/GenBank/DDBJ whole genome shotgun (WGS) entry which is preliminary data.</text>
</comment>
<evidence type="ECO:0000256" key="2">
    <source>
        <dbReference type="ARBA" id="ARBA00023163"/>
    </source>
</evidence>
<accession>A0A645IJ08</accession>
<feature type="domain" description="PTS EIIA type-2" evidence="3">
    <location>
        <begin position="3"/>
        <end position="142"/>
    </location>
</feature>
<dbReference type="EMBL" id="VSSQ01115625">
    <property type="protein sequence ID" value="MPN50976.1"/>
    <property type="molecule type" value="Genomic_DNA"/>
</dbReference>
<organism evidence="4">
    <name type="scientific">bioreactor metagenome</name>
    <dbReference type="NCBI Taxonomy" id="1076179"/>
    <lineage>
        <taxon>unclassified sequences</taxon>
        <taxon>metagenomes</taxon>
        <taxon>ecological metagenomes</taxon>
    </lineage>
</organism>
<dbReference type="InterPro" id="IPR050661">
    <property type="entry name" value="BglG_antiterminators"/>
</dbReference>
<dbReference type="Pfam" id="PF00359">
    <property type="entry name" value="PTS_EIIA_2"/>
    <property type="match status" value="1"/>
</dbReference>
<evidence type="ECO:0000256" key="1">
    <source>
        <dbReference type="ARBA" id="ARBA00023015"/>
    </source>
</evidence>
<dbReference type="Gene3D" id="3.40.930.10">
    <property type="entry name" value="Mannitol-specific EII, Chain A"/>
    <property type="match status" value="1"/>
</dbReference>
<dbReference type="SUPFAM" id="SSF55804">
    <property type="entry name" value="Phoshotransferase/anion transport protein"/>
    <property type="match status" value="1"/>
</dbReference>
<reference evidence="4" key="1">
    <citation type="submission" date="2019-08" db="EMBL/GenBank/DDBJ databases">
        <authorList>
            <person name="Kucharzyk K."/>
            <person name="Murdoch R.W."/>
            <person name="Higgins S."/>
            <person name="Loffler F."/>
        </authorList>
    </citation>
    <scope>NUCLEOTIDE SEQUENCE</scope>
</reference>
<dbReference type="PANTHER" id="PTHR30185:SF18">
    <property type="entry name" value="TRANSCRIPTIONAL REGULATOR MTLR"/>
    <property type="match status" value="1"/>
</dbReference>
<dbReference type="PANTHER" id="PTHR30185">
    <property type="entry name" value="CRYPTIC BETA-GLUCOSIDE BGL OPERON ANTITERMINATOR"/>
    <property type="match status" value="1"/>
</dbReference>
<protein>
    <submittedName>
        <fullName evidence="4">Putative licABCH operon regulator</fullName>
    </submittedName>
</protein>
<dbReference type="InterPro" id="IPR002178">
    <property type="entry name" value="PTS_EIIA_type-2_dom"/>
</dbReference>
<keyword evidence="2" id="KW-0804">Transcription</keyword>
<name>A0A645IJ08_9ZZZZ</name>
<keyword evidence="1" id="KW-0805">Transcription regulation</keyword>
<gene>
    <name evidence="4" type="primary">licR_11</name>
    <name evidence="4" type="ORF">SDC9_198617</name>
</gene>
<proteinExistence type="predicted"/>
<sequence>MSEYFDANLFIPQLSAKSKLDALEKITSHIRQYRDIPDDFLDYIIRREQLMSTSFNEEVAFPHPSELITNETFACVAILENPIMWGDYKIRVVFLVSIEKTREKNLKEFYMALSRIMNNRENIRRLVNDPTYLTFMEILKRVN</sequence>
<dbReference type="AlphaFoldDB" id="A0A645IJ08"/>
<evidence type="ECO:0000313" key="4">
    <source>
        <dbReference type="EMBL" id="MPN50976.1"/>
    </source>
</evidence>
<dbReference type="InterPro" id="IPR016152">
    <property type="entry name" value="PTrfase/Anion_transptr"/>
</dbReference>
<dbReference type="PROSITE" id="PS51094">
    <property type="entry name" value="PTS_EIIA_TYPE_2"/>
    <property type="match status" value="1"/>
</dbReference>
<evidence type="ECO:0000259" key="3">
    <source>
        <dbReference type="PROSITE" id="PS51094"/>
    </source>
</evidence>